<dbReference type="InterPro" id="IPR051838">
    <property type="entry name" value="ARTD_PARP"/>
</dbReference>
<dbReference type="Gene3D" id="3.10.110.10">
    <property type="entry name" value="Ubiquitin Conjugating Enzyme"/>
    <property type="match status" value="1"/>
</dbReference>
<dbReference type="Gene3D" id="3.90.228.10">
    <property type="match status" value="1"/>
</dbReference>
<evidence type="ECO:0000256" key="2">
    <source>
        <dbReference type="ARBA" id="ARBA00022679"/>
    </source>
</evidence>
<evidence type="ECO:0000256" key="5">
    <source>
        <dbReference type="SAM" id="MobiDB-lite"/>
    </source>
</evidence>
<evidence type="ECO:0000313" key="8">
    <source>
        <dbReference type="Proteomes" id="UP001305779"/>
    </source>
</evidence>
<proteinExistence type="predicted"/>
<keyword evidence="3" id="KW-0548">Nucleotidyltransferase</keyword>
<gene>
    <name evidence="7" type="ORF">PRZ48_005012</name>
</gene>
<dbReference type="InterPro" id="IPR000608">
    <property type="entry name" value="UBC"/>
</dbReference>
<evidence type="ECO:0000313" key="7">
    <source>
        <dbReference type="EMBL" id="KAK4504097.1"/>
    </source>
</evidence>
<feature type="compositionally biased region" description="Polar residues" evidence="5">
    <location>
        <begin position="605"/>
        <end position="618"/>
    </location>
</feature>
<feature type="compositionally biased region" description="Acidic residues" evidence="5">
    <location>
        <begin position="124"/>
        <end position="137"/>
    </location>
</feature>
<keyword evidence="8" id="KW-1185">Reference proteome</keyword>
<name>A0ABR0ERI2_ZASCE</name>
<dbReference type="PANTHER" id="PTHR21328">
    <property type="entry name" value="POLY ADP-RIBOSE POLYMERASE FAMILY, MEMBER PARP"/>
    <property type="match status" value="1"/>
</dbReference>
<dbReference type="InterPro" id="IPR016135">
    <property type="entry name" value="UBQ-conjugating_enzyme/RWD"/>
</dbReference>
<evidence type="ECO:0000259" key="6">
    <source>
        <dbReference type="PROSITE" id="PS50127"/>
    </source>
</evidence>
<protein>
    <recommendedName>
        <fullName evidence="6">UBC core domain-containing protein</fullName>
    </recommendedName>
</protein>
<keyword evidence="1" id="KW-0328">Glycosyltransferase</keyword>
<organism evidence="7 8">
    <name type="scientific">Zasmidium cellare</name>
    <name type="common">Wine cellar mold</name>
    <name type="synonym">Racodium cellare</name>
    <dbReference type="NCBI Taxonomy" id="395010"/>
    <lineage>
        <taxon>Eukaryota</taxon>
        <taxon>Fungi</taxon>
        <taxon>Dikarya</taxon>
        <taxon>Ascomycota</taxon>
        <taxon>Pezizomycotina</taxon>
        <taxon>Dothideomycetes</taxon>
        <taxon>Dothideomycetidae</taxon>
        <taxon>Mycosphaerellales</taxon>
        <taxon>Mycosphaerellaceae</taxon>
        <taxon>Zasmidium</taxon>
    </lineage>
</organism>
<feature type="region of interest" description="Disordered" evidence="5">
    <location>
        <begin position="598"/>
        <end position="618"/>
    </location>
</feature>
<dbReference type="Proteomes" id="UP001305779">
    <property type="component" value="Unassembled WGS sequence"/>
</dbReference>
<keyword evidence="2" id="KW-0808">Transferase</keyword>
<sequence length="1208" mass="133560">MPRRQFVADLAKVQTGALPLGISDVKAGEDDGQIEFLFQAASGSLPSEPTKITALVPDLGDYPKSHEYMIFADDNASPAISSALGDVRGINRKTVFEMLDIVSATLTKLDRDGDSVMQDSQPLDIDDESEEEDEDDIYDSDHEAFEISAPTHNPAYAGQAPAAAKAGATGRAFRQRIRTDLRAAKEAGFKVGFLGHLLDGFNAYVTVSIRMAKLGISEEAMQAWQVEPQDHLTLIIQYPNGYKTNEELQGYDSIRLVPNLCMRVVAGKCYKPTLQEAIKAFTVVQKKDRTSISDLPESDLPEDAPSIRETFISRPLVSLLQERLIPILRFRSAGMGWKGAEDWYRHQASTGTSTSNADVIPDQYYAPEAHNHALPPVVNNDHYNAKGTTQYSFPLLAMQFLLRHFVRCTDFCLVCHRKLDTEVEAIKPYVCDDSLCLYQYMTLGFGPSIEHEVLAQPYVVDLLISFCYNSAAARKLKEFPDGLSITVPPVDTKAYNVIDSGVGIRGRGYVEPATPKKKRSTSKEIIKHDVGLDLNKGEIIFQDQSKGCPVRRGGWIVMNTDSVKDHDLHCRISDTTFFPTISIDKPLYVRKQLNNDAGYPPGSAAPQTPASTRPVSPANLSPTWAPASFYVYEQDFSELDANGKSLSICRLLDTLPTVNEMKEYLTGKHSAELRSWVDRISPSALSLLRWIIASNRACIMQVDGQVEGATQTPSSGVDRSADRCFGMKDHMQFRFAMGAPDKEQRFITEVRKTTTRLKLDFPTIFAWHGSPLCNWHMIIREGLHFKNADHGRAYGDGVYHAKDAHTSVGYSSMSYGGLRQGQWPGSVLNVNSAIALNEIVNAPTEFQSQNPYYVVQQLDWIQTRYLFVSVAPTQNLLGVDKMPSNPHPQDPSRTPRGMSGVIAIPASAVKSTKTARGVAVPDDSKNPNPPKKMKLFGGKSNPIPLDDDDDDAASVATQPEDLEILADEPPEPAPEPAQSTAVVKKREGPKTDFITGSLDFKSLPIMPLPTYAVSGTTKHLMKEMKSLLKVQETTPLAELGWYIDGDKIENVYQWIVELHSFHTFEVKGKPLPLAEDMKKQNVKSIVLEIRFNKDFPFSPPYVRVIRPRFLTFAQGGGGHIVMGGAMCMELLTNTGWSSVSSMESVLMQIRMAIASEPFARLETHQGKVDYGAMEAATGYIRACQTHGWTVPPGFKEMAYGGVGENGYQ</sequence>
<keyword evidence="4" id="KW-0520">NAD</keyword>
<dbReference type="SUPFAM" id="SSF56399">
    <property type="entry name" value="ADP-ribosylation"/>
    <property type="match status" value="1"/>
</dbReference>
<dbReference type="SUPFAM" id="SSF54495">
    <property type="entry name" value="UBC-like"/>
    <property type="match status" value="1"/>
</dbReference>
<dbReference type="PROSITE" id="PS50127">
    <property type="entry name" value="UBC_2"/>
    <property type="match status" value="1"/>
</dbReference>
<dbReference type="EMBL" id="JAXOVC010000003">
    <property type="protein sequence ID" value="KAK4504097.1"/>
    <property type="molecule type" value="Genomic_DNA"/>
</dbReference>
<feature type="region of interest" description="Disordered" evidence="5">
    <location>
        <begin position="966"/>
        <end position="985"/>
    </location>
</feature>
<feature type="region of interest" description="Disordered" evidence="5">
    <location>
        <begin position="113"/>
        <end position="137"/>
    </location>
</feature>
<dbReference type="InterPro" id="IPR012317">
    <property type="entry name" value="Poly(ADP-ribose)pol_cat_dom"/>
</dbReference>
<evidence type="ECO:0000256" key="1">
    <source>
        <dbReference type="ARBA" id="ARBA00022676"/>
    </source>
</evidence>
<evidence type="ECO:0000256" key="4">
    <source>
        <dbReference type="ARBA" id="ARBA00023027"/>
    </source>
</evidence>
<feature type="domain" description="UBC core" evidence="6">
    <location>
        <begin position="1015"/>
        <end position="1199"/>
    </location>
</feature>
<accession>A0ABR0ERI2</accession>
<evidence type="ECO:0000256" key="3">
    <source>
        <dbReference type="ARBA" id="ARBA00022695"/>
    </source>
</evidence>
<feature type="region of interest" description="Disordered" evidence="5">
    <location>
        <begin position="879"/>
        <end position="953"/>
    </location>
</feature>
<comment type="caution">
    <text evidence="7">The sequence shown here is derived from an EMBL/GenBank/DDBJ whole genome shotgun (WGS) entry which is preliminary data.</text>
</comment>
<dbReference type="Pfam" id="PF00644">
    <property type="entry name" value="PARP"/>
    <property type="match status" value="1"/>
</dbReference>
<reference evidence="7 8" key="1">
    <citation type="journal article" date="2023" name="G3 (Bethesda)">
        <title>A chromosome-level genome assembly of Zasmidium syzygii isolated from banana leaves.</title>
        <authorList>
            <person name="van Westerhoven A.C."/>
            <person name="Mehrabi R."/>
            <person name="Talebi R."/>
            <person name="Steentjes M.B.F."/>
            <person name="Corcolon B."/>
            <person name="Chong P.A."/>
            <person name="Kema G.H.J."/>
            <person name="Seidl M.F."/>
        </authorList>
    </citation>
    <scope>NUCLEOTIDE SEQUENCE [LARGE SCALE GENOMIC DNA]</scope>
    <source>
        <strain evidence="7 8">P124</strain>
    </source>
</reference>
<dbReference type="CDD" id="cd23802">
    <property type="entry name" value="UBCc_UBE2Q"/>
    <property type="match status" value="1"/>
</dbReference>